<keyword evidence="5" id="KW-1185">Reference proteome</keyword>
<gene>
    <name evidence="4" type="ORF">ACFSC0_20185</name>
</gene>
<evidence type="ECO:0000313" key="5">
    <source>
        <dbReference type="Proteomes" id="UP001597237"/>
    </source>
</evidence>
<keyword evidence="1 2" id="KW-0597">Phosphoprotein</keyword>
<dbReference type="RefSeq" id="WP_377281757.1">
    <property type="nucleotide sequence ID" value="NZ_JBHRSI010000004.1"/>
</dbReference>
<accession>A0ABW4N717</accession>
<dbReference type="InterPro" id="IPR011006">
    <property type="entry name" value="CheY-like_superfamily"/>
</dbReference>
<dbReference type="InterPro" id="IPR050595">
    <property type="entry name" value="Bact_response_regulator"/>
</dbReference>
<evidence type="ECO:0000313" key="4">
    <source>
        <dbReference type="EMBL" id="MFD1785722.1"/>
    </source>
</evidence>
<sequence>MALSATSRARFNLSEARIMVLEATPLGMQVLVQILSGFGAKNIVRATSTAEARDFLDVNQFDLMVVDTLGPEGHGYDFVHWLRRSDYKMNCHAPVLMTTAHTRAADVQRARDCGAHFIIAKPLTAIGVLERIIWIAREGRQFVDCDRYIGPDRRFRDIELPEGHPRRRRTDQLLQSALAAAAADGEALSKVNP</sequence>
<organism evidence="4 5">
    <name type="scientific">Phenylobacterium terrae</name>
    <dbReference type="NCBI Taxonomy" id="2665495"/>
    <lineage>
        <taxon>Bacteria</taxon>
        <taxon>Pseudomonadati</taxon>
        <taxon>Pseudomonadota</taxon>
        <taxon>Alphaproteobacteria</taxon>
        <taxon>Caulobacterales</taxon>
        <taxon>Caulobacteraceae</taxon>
        <taxon>Phenylobacterium</taxon>
    </lineage>
</organism>
<feature type="domain" description="Response regulatory" evidence="3">
    <location>
        <begin position="17"/>
        <end position="136"/>
    </location>
</feature>
<dbReference type="Pfam" id="PF00072">
    <property type="entry name" value="Response_reg"/>
    <property type="match status" value="1"/>
</dbReference>
<dbReference type="PANTHER" id="PTHR44591:SF3">
    <property type="entry name" value="RESPONSE REGULATORY DOMAIN-CONTAINING PROTEIN"/>
    <property type="match status" value="1"/>
</dbReference>
<feature type="modified residue" description="4-aspartylphosphate" evidence="2">
    <location>
        <position position="67"/>
    </location>
</feature>
<evidence type="ECO:0000259" key="3">
    <source>
        <dbReference type="PROSITE" id="PS50110"/>
    </source>
</evidence>
<dbReference type="Gene3D" id="3.40.50.2300">
    <property type="match status" value="1"/>
</dbReference>
<proteinExistence type="predicted"/>
<dbReference type="PANTHER" id="PTHR44591">
    <property type="entry name" value="STRESS RESPONSE REGULATOR PROTEIN 1"/>
    <property type="match status" value="1"/>
</dbReference>
<evidence type="ECO:0000256" key="2">
    <source>
        <dbReference type="PROSITE-ProRule" id="PRU00169"/>
    </source>
</evidence>
<name>A0ABW4N717_9CAUL</name>
<dbReference type="CDD" id="cd00156">
    <property type="entry name" value="REC"/>
    <property type="match status" value="1"/>
</dbReference>
<dbReference type="SMART" id="SM00448">
    <property type="entry name" value="REC"/>
    <property type="match status" value="1"/>
</dbReference>
<protein>
    <submittedName>
        <fullName evidence="4">Response regulator</fullName>
    </submittedName>
</protein>
<evidence type="ECO:0000256" key="1">
    <source>
        <dbReference type="ARBA" id="ARBA00022553"/>
    </source>
</evidence>
<dbReference type="PROSITE" id="PS50110">
    <property type="entry name" value="RESPONSE_REGULATORY"/>
    <property type="match status" value="1"/>
</dbReference>
<reference evidence="5" key="1">
    <citation type="journal article" date="2019" name="Int. J. Syst. Evol. Microbiol.">
        <title>The Global Catalogue of Microorganisms (GCM) 10K type strain sequencing project: providing services to taxonomists for standard genome sequencing and annotation.</title>
        <authorList>
            <consortium name="The Broad Institute Genomics Platform"/>
            <consortium name="The Broad Institute Genome Sequencing Center for Infectious Disease"/>
            <person name="Wu L."/>
            <person name="Ma J."/>
        </authorList>
    </citation>
    <scope>NUCLEOTIDE SEQUENCE [LARGE SCALE GENOMIC DNA]</scope>
    <source>
        <strain evidence="5">DFY28</strain>
    </source>
</reference>
<dbReference type="EMBL" id="JBHUEY010000012">
    <property type="protein sequence ID" value="MFD1785722.1"/>
    <property type="molecule type" value="Genomic_DNA"/>
</dbReference>
<dbReference type="SUPFAM" id="SSF52172">
    <property type="entry name" value="CheY-like"/>
    <property type="match status" value="1"/>
</dbReference>
<comment type="caution">
    <text evidence="4">The sequence shown here is derived from an EMBL/GenBank/DDBJ whole genome shotgun (WGS) entry which is preliminary data.</text>
</comment>
<dbReference type="Proteomes" id="UP001597237">
    <property type="component" value="Unassembled WGS sequence"/>
</dbReference>
<dbReference type="InterPro" id="IPR001789">
    <property type="entry name" value="Sig_transdc_resp-reg_receiver"/>
</dbReference>